<comment type="subcellular location">
    <subcellularLocation>
        <location evidence="2 10">Cytoplasm</location>
    </subcellularLocation>
</comment>
<evidence type="ECO:0000259" key="12">
    <source>
        <dbReference type="Pfam" id="PF00464"/>
    </source>
</evidence>
<keyword evidence="6 10" id="KW-0554">One-carbon metabolism</keyword>
<dbReference type="SUPFAM" id="SSF53383">
    <property type="entry name" value="PLP-dependent transferases"/>
    <property type="match status" value="1"/>
</dbReference>
<dbReference type="PANTHER" id="PTHR11680">
    <property type="entry name" value="SERINE HYDROXYMETHYLTRANSFERASE"/>
    <property type="match status" value="1"/>
</dbReference>
<comment type="caution">
    <text evidence="10">Lacks conserved residue(s) required for the propagation of feature annotation.</text>
</comment>
<dbReference type="InterPro" id="IPR001085">
    <property type="entry name" value="Ser_HO-MeTrfase"/>
</dbReference>
<dbReference type="FunFam" id="3.40.640.10:FF:000001">
    <property type="entry name" value="Serine hydroxymethyltransferase"/>
    <property type="match status" value="1"/>
</dbReference>
<dbReference type="Proteomes" id="UP000271587">
    <property type="component" value="Chromosome"/>
</dbReference>
<dbReference type="Gene3D" id="3.90.1150.10">
    <property type="entry name" value="Aspartate Aminotransferase, domain 1"/>
    <property type="match status" value="1"/>
</dbReference>
<evidence type="ECO:0000313" key="14">
    <source>
        <dbReference type="Proteomes" id="UP000271587"/>
    </source>
</evidence>
<reference evidence="13 14" key="1">
    <citation type="submission" date="2018-11" db="EMBL/GenBank/DDBJ databases">
        <authorList>
            <person name="Kleinhagauer T."/>
            <person name="Glaeser S.P."/>
            <person name="Spergser J."/>
            <person name="Ruckert C."/>
            <person name="Kaempfer P."/>
            <person name="Busse H.-J."/>
        </authorList>
    </citation>
    <scope>NUCLEOTIDE SEQUENCE [LARGE SCALE GENOMIC DNA]</scope>
    <source>
        <strain evidence="13 14">W8</strain>
    </source>
</reference>
<evidence type="ECO:0000256" key="2">
    <source>
        <dbReference type="ARBA" id="ARBA00004496"/>
    </source>
</evidence>
<dbReference type="GO" id="GO:0008168">
    <property type="term" value="F:methyltransferase activity"/>
    <property type="evidence" value="ECO:0007669"/>
    <property type="project" value="UniProtKB-KW"/>
</dbReference>
<feature type="binding site" evidence="10">
    <location>
        <begin position="127"/>
        <end position="129"/>
    </location>
    <ligand>
        <name>(6S)-5,6,7,8-tetrahydrofolate</name>
        <dbReference type="ChEBI" id="CHEBI:57453"/>
    </ligand>
</feature>
<dbReference type="GO" id="GO:0032259">
    <property type="term" value="P:methylation"/>
    <property type="evidence" value="ECO:0007669"/>
    <property type="project" value="UniProtKB-KW"/>
</dbReference>
<sequence length="429" mass="46562">MAQDIRNMPLSELDPEVAQAINDELGRQRGTLEMIASENFVPRAVLQAQGSVFTNKYAEGYPGRRYYGGCEYADVVEDLARNRAKELFGAEFANVQPHAGAQANAAVLMALANPGDKIMGLSLAHGGHLTHGMHLNFSGKLYEVAAYEVDPETFRVDMDKVREQALREKPQVLIAGWSAYPRQQDFEAFRSIADEVGAKLWVDMAHFAGLVAAGLHPTPVPHADVVSTTVHKTLGGPRSGMILAKQEYAKKLNSAVFPGQQGGPLMHAIAAKAVAMKVAASEEFKQRQERTLEGARIIAERLTASDCKEAGVDVLTGGTDVHLVLVDLRNSEMNGQEAEDLLHEVGITVNRNAVPFDPRPPMVTSGLRIGTPALATRGFEAAAFSEVAEILAEALKNGKAADVNSLRQRVETLAQQYPLYEDLENWGLL</sequence>
<dbReference type="InterPro" id="IPR015424">
    <property type="entry name" value="PyrdxlP-dep_Trfase"/>
</dbReference>
<dbReference type="GO" id="GO:0019264">
    <property type="term" value="P:glycine biosynthetic process from serine"/>
    <property type="evidence" value="ECO:0007669"/>
    <property type="project" value="UniProtKB-UniRule"/>
</dbReference>
<dbReference type="InterPro" id="IPR049943">
    <property type="entry name" value="Ser_HO-MeTrfase-like"/>
</dbReference>
<gene>
    <name evidence="13" type="primary">glyA1</name>
    <name evidence="10" type="synonym">glyA</name>
    <name evidence="13" type="ORF">CGERO_03955</name>
</gene>
<dbReference type="InterPro" id="IPR019798">
    <property type="entry name" value="Ser_HO-MeTrfase_PLP_BS"/>
</dbReference>
<evidence type="ECO:0000313" key="13">
    <source>
        <dbReference type="EMBL" id="AZA11108.1"/>
    </source>
</evidence>
<dbReference type="CDD" id="cd00378">
    <property type="entry name" value="SHMT"/>
    <property type="match status" value="1"/>
</dbReference>
<keyword evidence="8 10" id="KW-0663">Pyridoxal phosphate</keyword>
<evidence type="ECO:0000256" key="7">
    <source>
        <dbReference type="ARBA" id="ARBA00022679"/>
    </source>
</evidence>
<comment type="cofactor">
    <cofactor evidence="1 10 11">
        <name>pyridoxal 5'-phosphate</name>
        <dbReference type="ChEBI" id="CHEBI:597326"/>
    </cofactor>
</comment>
<keyword evidence="14" id="KW-1185">Reference proteome</keyword>
<keyword evidence="5 10" id="KW-0963">Cytoplasm</keyword>
<dbReference type="GO" id="GO:0005829">
    <property type="term" value="C:cytosol"/>
    <property type="evidence" value="ECO:0007669"/>
    <property type="project" value="TreeGrafter"/>
</dbReference>
<dbReference type="GO" id="GO:0035999">
    <property type="term" value="P:tetrahydrofolate interconversion"/>
    <property type="evidence" value="ECO:0007669"/>
    <property type="project" value="UniProtKB-UniRule"/>
</dbReference>
<dbReference type="EC" id="2.1.2.1" evidence="10"/>
<dbReference type="GO" id="GO:0030170">
    <property type="term" value="F:pyridoxal phosphate binding"/>
    <property type="evidence" value="ECO:0007669"/>
    <property type="project" value="UniProtKB-UniRule"/>
</dbReference>
<dbReference type="PROSITE" id="PS00096">
    <property type="entry name" value="SHMT"/>
    <property type="match status" value="1"/>
</dbReference>
<feature type="binding site" evidence="10">
    <location>
        <position position="123"/>
    </location>
    <ligand>
        <name>(6S)-5,6,7,8-tetrahydrofolate</name>
        <dbReference type="ChEBI" id="CHEBI:57453"/>
    </ligand>
</feature>
<dbReference type="Pfam" id="PF00464">
    <property type="entry name" value="SHMT"/>
    <property type="match status" value="1"/>
</dbReference>
<dbReference type="NCBIfam" id="NF000586">
    <property type="entry name" value="PRK00011.1"/>
    <property type="match status" value="1"/>
</dbReference>
<evidence type="ECO:0000256" key="10">
    <source>
        <dbReference type="HAMAP-Rule" id="MF_00051"/>
    </source>
</evidence>
<keyword evidence="13" id="KW-0489">Methyltransferase</keyword>
<dbReference type="UniPathway" id="UPA00193"/>
<evidence type="ECO:0000256" key="8">
    <source>
        <dbReference type="ARBA" id="ARBA00022898"/>
    </source>
</evidence>
<feature type="modified residue" description="N6-(pyridoxal phosphate)lysine" evidence="10 11">
    <location>
        <position position="232"/>
    </location>
</feature>
<organism evidence="13 14">
    <name type="scientific">Corynebacterium gerontici</name>
    <dbReference type="NCBI Taxonomy" id="2079234"/>
    <lineage>
        <taxon>Bacteria</taxon>
        <taxon>Bacillati</taxon>
        <taxon>Actinomycetota</taxon>
        <taxon>Actinomycetes</taxon>
        <taxon>Mycobacteriales</taxon>
        <taxon>Corynebacteriaceae</taxon>
        <taxon>Corynebacterium</taxon>
    </lineage>
</organism>
<comment type="catalytic activity">
    <reaction evidence="10">
        <text>(6R)-5,10-methylene-5,6,7,8-tetrahydrofolate + glycine + H2O = (6S)-5,6,7,8-tetrahydrofolate + L-serine</text>
        <dbReference type="Rhea" id="RHEA:15481"/>
        <dbReference type="ChEBI" id="CHEBI:15377"/>
        <dbReference type="ChEBI" id="CHEBI:15636"/>
        <dbReference type="ChEBI" id="CHEBI:33384"/>
        <dbReference type="ChEBI" id="CHEBI:57305"/>
        <dbReference type="ChEBI" id="CHEBI:57453"/>
        <dbReference type="EC" id="2.1.2.1"/>
    </reaction>
</comment>
<comment type="subunit">
    <text evidence="4 10">Homodimer.</text>
</comment>
<evidence type="ECO:0000256" key="9">
    <source>
        <dbReference type="ARBA" id="ARBA00054606"/>
    </source>
</evidence>
<comment type="pathway">
    <text evidence="10">Amino-acid biosynthesis; glycine biosynthesis; glycine from L-serine: step 1/1.</text>
</comment>
<evidence type="ECO:0000256" key="6">
    <source>
        <dbReference type="ARBA" id="ARBA00022563"/>
    </source>
</evidence>
<dbReference type="GO" id="GO:0004372">
    <property type="term" value="F:glycine hydroxymethyltransferase activity"/>
    <property type="evidence" value="ECO:0007669"/>
    <property type="project" value="UniProtKB-UniRule"/>
</dbReference>
<dbReference type="PIRSF" id="PIRSF000412">
    <property type="entry name" value="SHMT"/>
    <property type="match status" value="1"/>
</dbReference>
<accession>A0A3G6J2B2</accession>
<protein>
    <recommendedName>
        <fullName evidence="10">Serine hydroxymethyltransferase</fullName>
        <shortName evidence="10">SHMT</shortName>
        <shortName evidence="10">Serine methylase</shortName>
        <ecNumber evidence="10">2.1.2.1</ecNumber>
    </recommendedName>
</protein>
<dbReference type="Gene3D" id="3.40.640.10">
    <property type="entry name" value="Type I PLP-dependent aspartate aminotransferase-like (Major domain)"/>
    <property type="match status" value="1"/>
</dbReference>
<evidence type="ECO:0000256" key="11">
    <source>
        <dbReference type="PIRSR" id="PIRSR000412-50"/>
    </source>
</evidence>
<evidence type="ECO:0000256" key="1">
    <source>
        <dbReference type="ARBA" id="ARBA00001933"/>
    </source>
</evidence>
<dbReference type="UniPathway" id="UPA00288">
    <property type="reaction ID" value="UER01023"/>
</dbReference>
<comment type="similarity">
    <text evidence="3 10">Belongs to the SHMT family.</text>
</comment>
<feature type="site" description="Plays an important role in substrate specificity" evidence="10">
    <location>
        <position position="231"/>
    </location>
</feature>
<dbReference type="PANTHER" id="PTHR11680:SF35">
    <property type="entry name" value="SERINE HYDROXYMETHYLTRANSFERASE 1"/>
    <property type="match status" value="1"/>
</dbReference>
<proteinExistence type="inferred from homology"/>
<dbReference type="InterPro" id="IPR039429">
    <property type="entry name" value="SHMT-like_dom"/>
</dbReference>
<evidence type="ECO:0000256" key="4">
    <source>
        <dbReference type="ARBA" id="ARBA00011738"/>
    </source>
</evidence>
<keyword evidence="10" id="KW-0028">Amino-acid biosynthesis</keyword>
<comment type="pathway">
    <text evidence="10">One-carbon metabolism; tetrahydrofolate interconversion.</text>
</comment>
<dbReference type="InterPro" id="IPR015422">
    <property type="entry name" value="PyrdxlP-dep_Trfase_small"/>
</dbReference>
<dbReference type="EMBL" id="CP033897">
    <property type="protein sequence ID" value="AZA11108.1"/>
    <property type="molecule type" value="Genomic_DNA"/>
</dbReference>
<feature type="domain" description="Serine hydroxymethyltransferase-like" evidence="12">
    <location>
        <begin position="10"/>
        <end position="390"/>
    </location>
</feature>
<dbReference type="HAMAP" id="MF_00051">
    <property type="entry name" value="SHMT"/>
    <property type="match status" value="1"/>
</dbReference>
<dbReference type="KEGG" id="cgk:CGERO_03955"/>
<dbReference type="OrthoDB" id="9803846at2"/>
<evidence type="ECO:0000256" key="3">
    <source>
        <dbReference type="ARBA" id="ARBA00006376"/>
    </source>
</evidence>
<dbReference type="GO" id="GO:0042803">
    <property type="term" value="F:protein homodimerization activity"/>
    <property type="evidence" value="ECO:0007669"/>
    <property type="project" value="UniProtKB-ARBA"/>
</dbReference>
<dbReference type="InterPro" id="IPR015421">
    <property type="entry name" value="PyrdxlP-dep_Trfase_major"/>
</dbReference>
<keyword evidence="7 10" id="KW-0808">Transferase</keyword>
<evidence type="ECO:0000256" key="5">
    <source>
        <dbReference type="ARBA" id="ARBA00022490"/>
    </source>
</evidence>
<dbReference type="AlphaFoldDB" id="A0A3G6J2B2"/>
<name>A0A3G6J2B2_9CORY</name>
<dbReference type="RefSeq" id="WP_123933568.1">
    <property type="nucleotide sequence ID" value="NZ_CP033897.1"/>
</dbReference>
<comment type="function">
    <text evidence="9">Catalyzes the reversible interconversion of serine and glycine with tetrahydrofolate (THF) serving as the one-carbon carrier. This reaction serves as the major source of one-carbon groups required for the biosynthesis of purines, thymidylate, methionine, and other important biomolecules. Also exhibits THF-independent aldolase activity toward beta-hydroxyamino acids, producing glycine and aldehydes, via a retro-aldol mechanism. Thus, is able to catalyze the cleavage of L-allo-threonine.</text>
</comment>